<evidence type="ECO:0000313" key="6">
    <source>
        <dbReference type="EMBL" id="RCN52941.1"/>
    </source>
</evidence>
<dbReference type="GO" id="GO:0016757">
    <property type="term" value="F:glycosyltransferase activity"/>
    <property type="evidence" value="ECO:0007669"/>
    <property type="project" value="UniProtKB-KW"/>
</dbReference>
<comment type="caution">
    <text evidence="6">The sequence shown here is derived from an EMBL/GenBank/DDBJ whole genome shotgun (WGS) entry which is preliminary data.</text>
</comment>
<gene>
    <name evidence="6" type="ORF">ANCCAN_00936</name>
</gene>
<evidence type="ECO:0000256" key="1">
    <source>
        <dbReference type="ARBA" id="ARBA00004606"/>
    </source>
</evidence>
<evidence type="ECO:0000313" key="7">
    <source>
        <dbReference type="Proteomes" id="UP000252519"/>
    </source>
</evidence>
<dbReference type="Proteomes" id="UP000252519">
    <property type="component" value="Unassembled WGS sequence"/>
</dbReference>
<keyword evidence="4" id="KW-0472">Membrane</keyword>
<keyword evidence="5" id="KW-0325">Glycoprotein</keyword>
<dbReference type="STRING" id="29170.A0A368H8L9"/>
<evidence type="ECO:0008006" key="8">
    <source>
        <dbReference type="Google" id="ProtNLM"/>
    </source>
</evidence>
<name>A0A368H8L9_ANCCA</name>
<evidence type="ECO:0000256" key="2">
    <source>
        <dbReference type="ARBA" id="ARBA00022676"/>
    </source>
</evidence>
<evidence type="ECO:0000256" key="3">
    <source>
        <dbReference type="ARBA" id="ARBA00022679"/>
    </source>
</evidence>
<comment type="subcellular location">
    <subcellularLocation>
        <location evidence="1">Membrane</location>
        <topology evidence="1">Single-pass type II membrane protein</topology>
    </subcellularLocation>
</comment>
<keyword evidence="2" id="KW-0328">Glycosyltransferase</keyword>
<evidence type="ECO:0000256" key="5">
    <source>
        <dbReference type="ARBA" id="ARBA00023180"/>
    </source>
</evidence>
<keyword evidence="7" id="KW-1185">Reference proteome</keyword>
<dbReference type="GO" id="GO:0016020">
    <property type="term" value="C:membrane"/>
    <property type="evidence" value="ECO:0007669"/>
    <property type="project" value="UniProtKB-SubCell"/>
</dbReference>
<dbReference type="PANTHER" id="PTHR46671:SF7">
    <property type="entry name" value="CORE-2_I-BRANCHING ENZYME"/>
    <property type="match status" value="1"/>
</dbReference>
<accession>A0A368H8L9</accession>
<keyword evidence="3" id="KW-0808">Transferase</keyword>
<dbReference type="OrthoDB" id="5827772at2759"/>
<dbReference type="AlphaFoldDB" id="A0A368H8L9"/>
<dbReference type="InterPro" id="IPR003406">
    <property type="entry name" value="Glyco_trans_14"/>
</dbReference>
<dbReference type="Pfam" id="PF02485">
    <property type="entry name" value="Branch"/>
    <property type="match status" value="1"/>
</dbReference>
<dbReference type="EMBL" id="JOJR01000004">
    <property type="protein sequence ID" value="RCN52941.1"/>
    <property type="molecule type" value="Genomic_DNA"/>
</dbReference>
<sequence>MIKPVYETVTILNALGGANDVHVRPCERRRLNHSSKWDARSLKLYRNESDATAKQLQANLTFARGAVHASLPRPAIDWLVNTVDLTRLMNQLNTNHYSSVNASTFEALLQNLCNFEEMGVDEVLIPSLQVSDVFDMPGRFTGECLKRGKMKGFVTRLTIWGPSKAHCRSGYFRHSVCVFGIEDFAWVSSNPKLMANKVCKSQLAYRVLSKTSMQSSMMEK</sequence>
<proteinExistence type="predicted"/>
<dbReference type="PANTHER" id="PTHR46671">
    <property type="entry name" value="PROTEIN CBG11221"/>
    <property type="match status" value="1"/>
</dbReference>
<organism evidence="6 7">
    <name type="scientific">Ancylostoma caninum</name>
    <name type="common">Dog hookworm</name>
    <dbReference type="NCBI Taxonomy" id="29170"/>
    <lineage>
        <taxon>Eukaryota</taxon>
        <taxon>Metazoa</taxon>
        <taxon>Ecdysozoa</taxon>
        <taxon>Nematoda</taxon>
        <taxon>Chromadorea</taxon>
        <taxon>Rhabditida</taxon>
        <taxon>Rhabditina</taxon>
        <taxon>Rhabditomorpha</taxon>
        <taxon>Strongyloidea</taxon>
        <taxon>Ancylostomatidae</taxon>
        <taxon>Ancylostomatinae</taxon>
        <taxon>Ancylostoma</taxon>
    </lineage>
</organism>
<evidence type="ECO:0000256" key="4">
    <source>
        <dbReference type="ARBA" id="ARBA00023136"/>
    </source>
</evidence>
<reference evidence="6 7" key="1">
    <citation type="submission" date="2014-10" db="EMBL/GenBank/DDBJ databases">
        <title>Draft genome of the hookworm Ancylostoma caninum.</title>
        <authorList>
            <person name="Mitreva M."/>
        </authorList>
    </citation>
    <scope>NUCLEOTIDE SEQUENCE [LARGE SCALE GENOMIC DNA]</scope>
    <source>
        <strain evidence="6 7">Baltimore</strain>
    </source>
</reference>
<protein>
    <recommendedName>
        <fullName evidence="8">Core-2/I-Branching enzyme</fullName>
    </recommendedName>
</protein>